<accession>A0A7I8W1P4</accession>
<sequence length="238" mass="27245">MNASAYNLALFIFVLLCFEVKQHVQQLYVKSSVVKCQPCNRVKCAEVNLSCKGERTKGICGCCDKCAKVIGENCGGVYYYLGKCNQGLYCKPLIKKKNRLRKKWPEKGRCVRFITKSRRQLDEPFKDTHQCHPKCSPEYCRKRPRAICSAKSGIALFERECSAPCQLTSCRACYHESESTCNKCSPKDYKCLRLYAVCIKKMTCTRKRFPCRIKRTSVGPKKTFKCHVPQCPSSVVRQ</sequence>
<evidence type="ECO:0000256" key="5">
    <source>
        <dbReference type="SAM" id="SignalP"/>
    </source>
</evidence>
<dbReference type="AlphaFoldDB" id="A0A7I8W1P4"/>
<keyword evidence="2" id="KW-0964">Secreted</keyword>
<feature type="signal peptide" evidence="5">
    <location>
        <begin position="1"/>
        <end position="26"/>
    </location>
</feature>
<dbReference type="PANTHER" id="PTHR14186:SF20">
    <property type="entry name" value="CYSTEINE-RICH MOTOR NEURON 1 PROTEIN-LIKE"/>
    <property type="match status" value="1"/>
</dbReference>
<name>A0A7I8W1P4_9ANNE</name>
<keyword evidence="4" id="KW-1015">Disulfide bond</keyword>
<evidence type="ECO:0000313" key="8">
    <source>
        <dbReference type="Proteomes" id="UP000549394"/>
    </source>
</evidence>
<keyword evidence="8" id="KW-1185">Reference proteome</keyword>
<dbReference type="InterPro" id="IPR000867">
    <property type="entry name" value="IGFBP-like"/>
</dbReference>
<dbReference type="GO" id="GO:0001558">
    <property type="term" value="P:regulation of cell growth"/>
    <property type="evidence" value="ECO:0007669"/>
    <property type="project" value="InterPro"/>
</dbReference>
<evidence type="ECO:0000256" key="4">
    <source>
        <dbReference type="ARBA" id="ARBA00023157"/>
    </source>
</evidence>
<protein>
    <submittedName>
        <fullName evidence="7">DgyrCDS10262</fullName>
    </submittedName>
</protein>
<dbReference type="Gene3D" id="4.10.40.20">
    <property type="match status" value="1"/>
</dbReference>
<gene>
    <name evidence="7" type="ORF">DGYR_LOCUS9693</name>
</gene>
<dbReference type="EMBL" id="CAJFCJ010000015">
    <property type="protein sequence ID" value="CAD5121785.1"/>
    <property type="molecule type" value="Genomic_DNA"/>
</dbReference>
<dbReference type="Pfam" id="PF00219">
    <property type="entry name" value="IGFBP"/>
    <property type="match status" value="1"/>
</dbReference>
<comment type="caution">
    <text evidence="7">The sequence shown here is derived from an EMBL/GenBank/DDBJ whole genome shotgun (WGS) entry which is preliminary data.</text>
</comment>
<dbReference type="Proteomes" id="UP000549394">
    <property type="component" value="Unassembled WGS sequence"/>
</dbReference>
<feature type="chain" id="PRO_5029632250" evidence="5">
    <location>
        <begin position="27"/>
        <end position="238"/>
    </location>
</feature>
<organism evidence="7 8">
    <name type="scientific">Dimorphilus gyrociliatus</name>
    <dbReference type="NCBI Taxonomy" id="2664684"/>
    <lineage>
        <taxon>Eukaryota</taxon>
        <taxon>Metazoa</taxon>
        <taxon>Spiralia</taxon>
        <taxon>Lophotrochozoa</taxon>
        <taxon>Annelida</taxon>
        <taxon>Polychaeta</taxon>
        <taxon>Polychaeta incertae sedis</taxon>
        <taxon>Dinophilidae</taxon>
        <taxon>Dimorphilus</taxon>
    </lineage>
</organism>
<dbReference type="GO" id="GO:0005520">
    <property type="term" value="F:insulin-like growth factor binding"/>
    <property type="evidence" value="ECO:0007669"/>
    <property type="project" value="InterPro"/>
</dbReference>
<comment type="subcellular location">
    <subcellularLocation>
        <location evidence="1">Secreted</location>
    </subcellularLocation>
</comment>
<dbReference type="InterPro" id="IPR011390">
    <property type="entry name" value="IGFBP_rP_mac25"/>
</dbReference>
<dbReference type="GO" id="GO:0009966">
    <property type="term" value="P:regulation of signal transduction"/>
    <property type="evidence" value="ECO:0007669"/>
    <property type="project" value="TreeGrafter"/>
</dbReference>
<keyword evidence="3 5" id="KW-0732">Signal</keyword>
<evidence type="ECO:0000256" key="2">
    <source>
        <dbReference type="ARBA" id="ARBA00022525"/>
    </source>
</evidence>
<evidence type="ECO:0000313" key="7">
    <source>
        <dbReference type="EMBL" id="CAD5121785.1"/>
    </source>
</evidence>
<evidence type="ECO:0000256" key="1">
    <source>
        <dbReference type="ARBA" id="ARBA00004613"/>
    </source>
</evidence>
<evidence type="ECO:0000256" key="3">
    <source>
        <dbReference type="ARBA" id="ARBA00022729"/>
    </source>
</evidence>
<dbReference type="PANTHER" id="PTHR14186">
    <property type="entry name" value="INSULIN-LIKE GROWTH FACTOR BINDING PROTEIN-RELATED"/>
    <property type="match status" value="1"/>
</dbReference>
<dbReference type="InterPro" id="IPR009030">
    <property type="entry name" value="Growth_fac_rcpt_cys_sf"/>
</dbReference>
<dbReference type="SUPFAM" id="SSF57184">
    <property type="entry name" value="Growth factor receptor domain"/>
    <property type="match status" value="1"/>
</dbReference>
<reference evidence="7 8" key="1">
    <citation type="submission" date="2020-08" db="EMBL/GenBank/DDBJ databases">
        <authorList>
            <person name="Hejnol A."/>
        </authorList>
    </citation>
    <scope>NUCLEOTIDE SEQUENCE [LARGE SCALE GENOMIC DNA]</scope>
</reference>
<evidence type="ECO:0000259" key="6">
    <source>
        <dbReference type="SMART" id="SM00121"/>
    </source>
</evidence>
<feature type="domain" description="IGFBP N-terminal" evidence="6">
    <location>
        <begin position="34"/>
        <end position="112"/>
    </location>
</feature>
<dbReference type="OrthoDB" id="5976811at2759"/>
<dbReference type="SMART" id="SM00121">
    <property type="entry name" value="IB"/>
    <property type="match status" value="1"/>
</dbReference>
<proteinExistence type="predicted"/>
<dbReference type="GO" id="GO:0005576">
    <property type="term" value="C:extracellular region"/>
    <property type="evidence" value="ECO:0007669"/>
    <property type="project" value="UniProtKB-SubCell"/>
</dbReference>